<evidence type="ECO:0000313" key="2">
    <source>
        <dbReference type="EMBL" id="KDR65796.1"/>
    </source>
</evidence>
<dbReference type="AlphaFoldDB" id="A0A067S4Q7"/>
<name>A0A067S4Q7_GALM3</name>
<dbReference type="STRING" id="685588.A0A067S4Q7"/>
<feature type="region of interest" description="Disordered" evidence="1">
    <location>
        <begin position="223"/>
        <end position="243"/>
    </location>
</feature>
<proteinExistence type="predicted"/>
<dbReference type="EMBL" id="KL142432">
    <property type="protein sequence ID" value="KDR65796.1"/>
    <property type="molecule type" value="Genomic_DNA"/>
</dbReference>
<protein>
    <submittedName>
        <fullName evidence="2">Uncharacterized protein</fullName>
    </submittedName>
</protein>
<dbReference type="HOGENOM" id="CLU_502510_0_0_1"/>
<sequence length="542" mass="61129">MPALHPNCVDAPQPSSVSKHGRDFTITIVAVADEFSSQLSDTGPDPLPSVSYKASELTLTTEDAGMFESILNGDNERLKLPVFGLFSMERVSKASVWKTVFIHLMRVFYAAGNNCVQALNWRYRRVSTFGRNTIRRFSNNASAMKKLAARDFEDRLQAFTFPLSSSKGNLSLIEPLVLNLTSTSHLINFGWSQSRYKIARSSFTGLRQNVRSQYKTRALQSCSNTPTSQYGSKGETGCKPKASRKKSDVDSLLKLLYLFTYKLNVLGDYVAAILRFGPSDGFSTRTGELEHKKVKIFYARTNKGRTFERQISRHQRRERILRRIASRVKKGQDNFLPDLKDRLLSRLAGNTADSQEHSYSDDECDNVEFVLRVDYITYDVRRSQDSINPRTHSDVTTLSREDDPGILTSLFIRTRASCLSIVTCFGASSEAEWAARLQTSLAMARRTPVSQVFSRIDEEECLSFYSQNIRWSEVQRHIPQGTGDTREDGGDLGGLTAGARCDDEGDSRQYLHWQWHPQYGTRTASSMAMIRVLVCAYVSDCS</sequence>
<dbReference type="Proteomes" id="UP000027222">
    <property type="component" value="Unassembled WGS sequence"/>
</dbReference>
<gene>
    <name evidence="2" type="ORF">GALMADRAFT_1362616</name>
</gene>
<evidence type="ECO:0000256" key="1">
    <source>
        <dbReference type="SAM" id="MobiDB-lite"/>
    </source>
</evidence>
<keyword evidence="3" id="KW-1185">Reference proteome</keyword>
<organism evidence="2 3">
    <name type="scientific">Galerina marginata (strain CBS 339.88)</name>
    <dbReference type="NCBI Taxonomy" id="685588"/>
    <lineage>
        <taxon>Eukaryota</taxon>
        <taxon>Fungi</taxon>
        <taxon>Dikarya</taxon>
        <taxon>Basidiomycota</taxon>
        <taxon>Agaricomycotina</taxon>
        <taxon>Agaricomycetes</taxon>
        <taxon>Agaricomycetidae</taxon>
        <taxon>Agaricales</taxon>
        <taxon>Agaricineae</taxon>
        <taxon>Strophariaceae</taxon>
        <taxon>Galerina</taxon>
    </lineage>
</organism>
<evidence type="ECO:0000313" key="3">
    <source>
        <dbReference type="Proteomes" id="UP000027222"/>
    </source>
</evidence>
<dbReference type="OrthoDB" id="3269417at2759"/>
<accession>A0A067S4Q7</accession>
<reference evidence="3" key="1">
    <citation type="journal article" date="2014" name="Proc. Natl. Acad. Sci. U.S.A.">
        <title>Extensive sampling of basidiomycete genomes demonstrates inadequacy of the white-rot/brown-rot paradigm for wood decay fungi.</title>
        <authorList>
            <person name="Riley R."/>
            <person name="Salamov A.A."/>
            <person name="Brown D.W."/>
            <person name="Nagy L.G."/>
            <person name="Floudas D."/>
            <person name="Held B.W."/>
            <person name="Levasseur A."/>
            <person name="Lombard V."/>
            <person name="Morin E."/>
            <person name="Otillar R."/>
            <person name="Lindquist E.A."/>
            <person name="Sun H."/>
            <person name="LaButti K.M."/>
            <person name="Schmutz J."/>
            <person name="Jabbour D."/>
            <person name="Luo H."/>
            <person name="Baker S.E."/>
            <person name="Pisabarro A.G."/>
            <person name="Walton J.D."/>
            <person name="Blanchette R.A."/>
            <person name="Henrissat B."/>
            <person name="Martin F."/>
            <person name="Cullen D."/>
            <person name="Hibbett D.S."/>
            <person name="Grigoriev I.V."/>
        </authorList>
    </citation>
    <scope>NUCLEOTIDE SEQUENCE [LARGE SCALE GENOMIC DNA]</scope>
    <source>
        <strain evidence="3">CBS 339.88</strain>
    </source>
</reference>